<organism evidence="2 3">
    <name type="scientific">Neisseria sicca ATCC 29256</name>
    <dbReference type="NCBI Taxonomy" id="547045"/>
    <lineage>
        <taxon>Bacteria</taxon>
        <taxon>Pseudomonadati</taxon>
        <taxon>Pseudomonadota</taxon>
        <taxon>Betaproteobacteria</taxon>
        <taxon>Neisseriales</taxon>
        <taxon>Neisseriaceae</taxon>
        <taxon>Neisseria</taxon>
    </lineage>
</organism>
<dbReference type="Proteomes" id="UP000005365">
    <property type="component" value="Unassembled WGS sequence"/>
</dbReference>
<evidence type="ECO:0000313" key="3">
    <source>
        <dbReference type="Proteomes" id="UP000005365"/>
    </source>
</evidence>
<comment type="caution">
    <text evidence="2">The sequence shown here is derived from an EMBL/GenBank/DDBJ whole genome shotgun (WGS) entry which is preliminary data.</text>
</comment>
<dbReference type="Gene3D" id="3.40.50.880">
    <property type="match status" value="1"/>
</dbReference>
<dbReference type="InterPro" id="IPR002818">
    <property type="entry name" value="DJ-1/PfpI"/>
</dbReference>
<dbReference type="SUPFAM" id="SSF52317">
    <property type="entry name" value="Class I glutamine amidotransferase-like"/>
    <property type="match status" value="1"/>
</dbReference>
<sequence>MKTVVVIILEQFADWESTLLTPVLQQFAGYTVRYVSTDRNPKTSMGNLRVQPDLTLDELPPDTAALILNGATQSWRDLSDENRLKIADLVRTFKQQGKIVGGICEGTYFLAANGLLNDCRHTANSLAAIADLPEYTNRQAYVETKREAVRDGNVITANGTAFVDFALQILSALGDIPEDLIARCREMWQ</sequence>
<dbReference type="PANTHER" id="PTHR43130:SF2">
    <property type="entry name" value="DJ-1_PFPI DOMAIN-CONTAINING PROTEIN"/>
    <property type="match status" value="1"/>
</dbReference>
<protein>
    <submittedName>
        <fullName evidence="2">DJ-1/PfpI family protein</fullName>
    </submittedName>
</protein>
<evidence type="ECO:0000259" key="1">
    <source>
        <dbReference type="Pfam" id="PF01965"/>
    </source>
</evidence>
<dbReference type="GO" id="GO:0006355">
    <property type="term" value="P:regulation of DNA-templated transcription"/>
    <property type="evidence" value="ECO:0007669"/>
    <property type="project" value="TreeGrafter"/>
</dbReference>
<feature type="domain" description="DJ-1/PfpI" evidence="1">
    <location>
        <begin position="2"/>
        <end position="171"/>
    </location>
</feature>
<dbReference type="AlphaFoldDB" id="C6M2B5"/>
<evidence type="ECO:0000313" key="2">
    <source>
        <dbReference type="EMBL" id="EET45436.1"/>
    </source>
</evidence>
<dbReference type="InterPro" id="IPR052158">
    <property type="entry name" value="INH-QAR"/>
</dbReference>
<name>C6M2B5_NEISI</name>
<dbReference type="EMBL" id="ACKO02000003">
    <property type="protein sequence ID" value="EET45436.1"/>
    <property type="molecule type" value="Genomic_DNA"/>
</dbReference>
<dbReference type="PANTHER" id="PTHR43130">
    <property type="entry name" value="ARAC-FAMILY TRANSCRIPTIONAL REGULATOR"/>
    <property type="match status" value="1"/>
</dbReference>
<dbReference type="eggNOG" id="COG0693">
    <property type="taxonomic scope" value="Bacteria"/>
</dbReference>
<dbReference type="InterPro" id="IPR029062">
    <property type="entry name" value="Class_I_gatase-like"/>
</dbReference>
<dbReference type="Pfam" id="PF01965">
    <property type="entry name" value="DJ-1_PfpI"/>
    <property type="match status" value="1"/>
</dbReference>
<accession>C6M2B5</accession>
<reference evidence="2" key="1">
    <citation type="submission" date="2009-07" db="EMBL/GenBank/DDBJ databases">
        <authorList>
            <person name="Weinstock G."/>
            <person name="Sodergren E."/>
            <person name="Clifton S."/>
            <person name="Fulton L."/>
            <person name="Fulton B."/>
            <person name="Courtney L."/>
            <person name="Fronick C."/>
            <person name="Harrison M."/>
            <person name="Strong C."/>
            <person name="Farmer C."/>
            <person name="Delahaunty K."/>
            <person name="Markovic C."/>
            <person name="Hall O."/>
            <person name="Minx P."/>
            <person name="Tomlinson C."/>
            <person name="Mitreva M."/>
            <person name="Nelson J."/>
            <person name="Hou S."/>
            <person name="Wollam A."/>
            <person name="Pepin K.H."/>
            <person name="Johnson M."/>
            <person name="Bhonagiri V."/>
            <person name="Nash W.E."/>
            <person name="Warren W."/>
            <person name="Chinwalla A."/>
            <person name="Mardis E.R."/>
            <person name="Wilson R.K."/>
        </authorList>
    </citation>
    <scope>NUCLEOTIDE SEQUENCE [LARGE SCALE GENOMIC DNA]</scope>
    <source>
        <strain evidence="2">ATCC 29256</strain>
    </source>
</reference>
<dbReference type="RefSeq" id="WP_003756310.1">
    <property type="nucleotide sequence ID" value="NZ_ACKO02000003.1"/>
</dbReference>
<keyword evidence="3" id="KW-1185">Reference proteome</keyword>
<proteinExistence type="predicted"/>
<gene>
    <name evidence="2" type="ORF">NEISICOT_00654</name>
</gene>